<dbReference type="GO" id="GO:0046872">
    <property type="term" value="F:metal ion binding"/>
    <property type="evidence" value="ECO:0007669"/>
    <property type="project" value="InterPro"/>
</dbReference>
<dbReference type="Gene3D" id="2.60.40.380">
    <property type="entry name" value="Purple acid phosphatase-like, N-terminal"/>
    <property type="match status" value="1"/>
</dbReference>
<evidence type="ECO:0000313" key="2">
    <source>
        <dbReference type="Proteomes" id="UP000564033"/>
    </source>
</evidence>
<sequence>MPEPELPSLRYPLRRDVEWRNLTAGSSETDLSSGEETVMITNLSDVTFSVVWISSSKEEGYIKYGVNETQLDKEGRDVRDSFTSKGSYKAHYIETDRLEPDTTYFFEVYSGGRKYDNNGQGYMVKTFSTLPSPPPFETRAGTITNVTDPSDWIIVFTLIDDDQLGSSGSSNYISSLPDSNGSWIVTIGDARTTDGSSYFSFSTADILQASFLGAVKKTFDFKLSENDLEMDVSSIGRVSQDGKVALLENYGIIKER</sequence>
<protein>
    <recommendedName>
        <fullName evidence="3">Purple acid phosphatase N-terminal domain-containing protein</fullName>
    </recommendedName>
</protein>
<evidence type="ECO:0000313" key="1">
    <source>
        <dbReference type="EMBL" id="NLZ24210.1"/>
    </source>
</evidence>
<dbReference type="GO" id="GO:0003993">
    <property type="term" value="F:acid phosphatase activity"/>
    <property type="evidence" value="ECO:0007669"/>
    <property type="project" value="InterPro"/>
</dbReference>
<dbReference type="AlphaFoldDB" id="A0A847VCL7"/>
<comment type="caution">
    <text evidence="1">The sequence shown here is derived from an EMBL/GenBank/DDBJ whole genome shotgun (WGS) entry which is preliminary data.</text>
</comment>
<dbReference type="EMBL" id="JAAZIL010000011">
    <property type="protein sequence ID" value="NLZ24210.1"/>
    <property type="molecule type" value="Genomic_DNA"/>
</dbReference>
<evidence type="ECO:0008006" key="3">
    <source>
        <dbReference type="Google" id="ProtNLM"/>
    </source>
</evidence>
<gene>
    <name evidence="1" type="ORF">GX888_00460</name>
</gene>
<accession>A0A847VCL7</accession>
<dbReference type="Proteomes" id="UP000564033">
    <property type="component" value="Unassembled WGS sequence"/>
</dbReference>
<dbReference type="SUPFAM" id="SSF49363">
    <property type="entry name" value="Purple acid phosphatase, N-terminal domain"/>
    <property type="match status" value="1"/>
</dbReference>
<dbReference type="InterPro" id="IPR008963">
    <property type="entry name" value="Purple_acid_Pase-like_N"/>
</dbReference>
<proteinExistence type="predicted"/>
<organism evidence="1 2">
    <name type="scientific">Candidatus Dojkabacteria bacterium</name>
    <dbReference type="NCBI Taxonomy" id="2099670"/>
    <lineage>
        <taxon>Bacteria</taxon>
        <taxon>Candidatus Dojkabacteria</taxon>
    </lineage>
</organism>
<reference evidence="1 2" key="1">
    <citation type="journal article" date="2020" name="Biotechnol. Biofuels">
        <title>New insights from the biogas microbiome by comprehensive genome-resolved metagenomics of nearly 1600 species originating from multiple anaerobic digesters.</title>
        <authorList>
            <person name="Campanaro S."/>
            <person name="Treu L."/>
            <person name="Rodriguez-R L.M."/>
            <person name="Kovalovszki A."/>
            <person name="Ziels R.M."/>
            <person name="Maus I."/>
            <person name="Zhu X."/>
            <person name="Kougias P.G."/>
            <person name="Basile A."/>
            <person name="Luo G."/>
            <person name="Schluter A."/>
            <person name="Konstantinidis K.T."/>
            <person name="Angelidaki I."/>
        </authorList>
    </citation>
    <scope>NUCLEOTIDE SEQUENCE [LARGE SCALE GENOMIC DNA]</scope>
    <source>
        <strain evidence="1">AS19jrsBPTG_9</strain>
    </source>
</reference>
<name>A0A847VCL7_9BACT</name>